<dbReference type="PATRIC" id="fig|1423813.3.peg.399"/>
<name>A0A0R2A395_9LACO</name>
<feature type="domain" description="Choloylglycine hydrolase/NAAA C-terminal" evidence="3">
    <location>
        <begin position="25"/>
        <end position="315"/>
    </location>
</feature>
<reference evidence="4 5" key="1">
    <citation type="journal article" date="2015" name="Genome Announc.">
        <title>Expanding the biotechnology potential of lactobacilli through comparative genomics of 213 strains and associated genera.</title>
        <authorList>
            <person name="Sun Z."/>
            <person name="Harris H.M."/>
            <person name="McCann A."/>
            <person name="Guo C."/>
            <person name="Argimon S."/>
            <person name="Zhang W."/>
            <person name="Yang X."/>
            <person name="Jeffery I.B."/>
            <person name="Cooney J.C."/>
            <person name="Kagawa T.F."/>
            <person name="Liu W."/>
            <person name="Song Y."/>
            <person name="Salvetti E."/>
            <person name="Wrobel A."/>
            <person name="Rasinkangas P."/>
            <person name="Parkhill J."/>
            <person name="Rea M.C."/>
            <person name="O'Sullivan O."/>
            <person name="Ritari J."/>
            <person name="Douillard F.P."/>
            <person name="Paul Ross R."/>
            <person name="Yang R."/>
            <person name="Briner A.E."/>
            <person name="Felis G.E."/>
            <person name="de Vos W.M."/>
            <person name="Barrangou R."/>
            <person name="Klaenhammer T.R."/>
            <person name="Caufield P.W."/>
            <person name="Cui Y."/>
            <person name="Zhang H."/>
            <person name="O'Toole P.W."/>
        </authorList>
    </citation>
    <scope>NUCLEOTIDE SEQUENCE [LARGE SCALE GENOMIC DNA]</scope>
    <source>
        <strain evidence="4 5">DSM 20634</strain>
    </source>
</reference>
<dbReference type="PANTHER" id="PTHR35527">
    <property type="entry name" value="CHOLOYLGLYCINE HYDROLASE"/>
    <property type="match status" value="1"/>
</dbReference>
<evidence type="ECO:0000259" key="3">
    <source>
        <dbReference type="Pfam" id="PF02275"/>
    </source>
</evidence>
<evidence type="ECO:0000256" key="1">
    <source>
        <dbReference type="ARBA" id="ARBA00006625"/>
    </source>
</evidence>
<evidence type="ECO:0000313" key="4">
    <source>
        <dbReference type="EMBL" id="KRM60901.1"/>
    </source>
</evidence>
<keyword evidence="5" id="KW-1185">Reference proteome</keyword>
<organism evidence="4 5">
    <name type="scientific">Paucilactobacillus vaccinostercus DSM 20634</name>
    <dbReference type="NCBI Taxonomy" id="1423813"/>
    <lineage>
        <taxon>Bacteria</taxon>
        <taxon>Bacillati</taxon>
        <taxon>Bacillota</taxon>
        <taxon>Bacilli</taxon>
        <taxon>Lactobacillales</taxon>
        <taxon>Lactobacillaceae</taxon>
        <taxon>Paucilactobacillus</taxon>
    </lineage>
</organism>
<dbReference type="EMBL" id="AYYY01000061">
    <property type="protein sequence ID" value="KRM60901.1"/>
    <property type="molecule type" value="Genomic_DNA"/>
</dbReference>
<dbReference type="OrthoDB" id="9794717at2"/>
<proteinExistence type="inferred from homology"/>
<dbReference type="InterPro" id="IPR029055">
    <property type="entry name" value="Ntn_hydrolases_N"/>
</dbReference>
<evidence type="ECO:0000256" key="2">
    <source>
        <dbReference type="ARBA" id="ARBA00022801"/>
    </source>
</evidence>
<dbReference type="GO" id="GO:0016787">
    <property type="term" value="F:hydrolase activity"/>
    <property type="evidence" value="ECO:0007669"/>
    <property type="project" value="UniProtKB-KW"/>
</dbReference>
<protein>
    <submittedName>
        <fullName evidence="4">Choloylglycine hydrolase</fullName>
    </submittedName>
</protein>
<gene>
    <name evidence="4" type="ORF">FC26_GL000390</name>
</gene>
<dbReference type="Pfam" id="PF02275">
    <property type="entry name" value="CBAH"/>
    <property type="match status" value="1"/>
</dbReference>
<dbReference type="InterPro" id="IPR052193">
    <property type="entry name" value="Peptidase_C59"/>
</dbReference>
<accession>A0A0R2A395</accession>
<dbReference type="PANTHER" id="PTHR35527:SF2">
    <property type="entry name" value="HYDROLASE"/>
    <property type="match status" value="1"/>
</dbReference>
<comment type="similarity">
    <text evidence="1">Belongs to the peptidase C59 family.</text>
</comment>
<comment type="caution">
    <text evidence="4">The sequence shown here is derived from an EMBL/GenBank/DDBJ whole genome shotgun (WGS) entry which is preliminary data.</text>
</comment>
<evidence type="ECO:0000313" key="5">
    <source>
        <dbReference type="Proteomes" id="UP000051733"/>
    </source>
</evidence>
<dbReference type="AlphaFoldDB" id="A0A0R2A395"/>
<dbReference type="STRING" id="1423813.FC26_GL000390"/>
<dbReference type="Proteomes" id="UP000051733">
    <property type="component" value="Unassembled WGS sequence"/>
</dbReference>
<dbReference type="SUPFAM" id="SSF56235">
    <property type="entry name" value="N-terminal nucleophile aminohydrolases (Ntn hydrolases)"/>
    <property type="match status" value="1"/>
</dbReference>
<keyword evidence="2 4" id="KW-0378">Hydrolase</keyword>
<dbReference type="InterPro" id="IPR029132">
    <property type="entry name" value="CBAH/NAAA_C"/>
</dbReference>
<dbReference type="Gene3D" id="3.60.60.10">
    <property type="entry name" value="Penicillin V Acylase, Chain A"/>
    <property type="match status" value="1"/>
</dbReference>
<sequence>MMAVDMQDFAYRRQSNYSLEMTRMCTSLTITDAATHLLLGRTMDFPTKTPWQLTYLPVDYHWQPITAPTEFTFQYAVLGGMRATHGHYLIGDGVNSAGLAVAELYFPVEAHYYDQPVSGKLSLSPQDFTSWLLSQNSSVAQIAQQLPEIALIGVPWYDQEAIYPFHWLIADATGTYIIEPTTHTLTITRNPTAVLTNTPNLAKQTANLNRFLHMNPSDRRWLTTQLALQAYHGDVPNRTIPTDRFIKATLWRWRDSPDTLVTRSCLTKFLQTMTIPKQNDHHDYTHYYGVLDVDAQAYRFKGIAHPTVTTAKLPELMRRSTNPIILAKE</sequence>